<dbReference type="EMBL" id="CP029608">
    <property type="protein sequence ID" value="AXI61584.1"/>
    <property type="molecule type" value="Genomic_DNA"/>
</dbReference>
<dbReference type="InterPro" id="IPR027417">
    <property type="entry name" value="P-loop_NTPase"/>
</dbReference>
<feature type="domain" description="Helicase ATP-binding" evidence="1">
    <location>
        <begin position="29"/>
        <end position="187"/>
    </location>
</feature>
<evidence type="ECO:0000259" key="1">
    <source>
        <dbReference type="PROSITE" id="PS51192"/>
    </source>
</evidence>
<accession>A0A345RQL8</accession>
<dbReference type="InterPro" id="IPR014001">
    <property type="entry name" value="Helicase_ATP-bd"/>
</dbReference>
<dbReference type="GO" id="GO:0003677">
    <property type="term" value="F:DNA binding"/>
    <property type="evidence" value="ECO:0007669"/>
    <property type="project" value="InterPro"/>
</dbReference>
<dbReference type="GO" id="GO:0004519">
    <property type="term" value="F:endonuclease activity"/>
    <property type="evidence" value="ECO:0007669"/>
    <property type="project" value="UniProtKB-KW"/>
</dbReference>
<keyword evidence="3" id="KW-1185">Reference proteome</keyword>
<dbReference type="GO" id="GO:0016787">
    <property type="term" value="F:hydrolase activity"/>
    <property type="evidence" value="ECO:0007669"/>
    <property type="project" value="InterPro"/>
</dbReference>
<keyword evidence="2" id="KW-0378">Hydrolase</keyword>
<dbReference type="PROSITE" id="PS51192">
    <property type="entry name" value="HELICASE_ATP_BIND_1"/>
    <property type="match status" value="1"/>
</dbReference>
<gene>
    <name evidence="2" type="ORF">DLD99_14250</name>
</gene>
<dbReference type="Pfam" id="PF04851">
    <property type="entry name" value="ResIII"/>
    <property type="match status" value="1"/>
</dbReference>
<organism evidence="2 3">
    <name type="scientific">Pseudomonas kribbensis</name>
    <dbReference type="NCBI Taxonomy" id="1628086"/>
    <lineage>
        <taxon>Bacteria</taxon>
        <taxon>Pseudomonadati</taxon>
        <taxon>Pseudomonadota</taxon>
        <taxon>Gammaproteobacteria</taxon>
        <taxon>Pseudomonadales</taxon>
        <taxon>Pseudomonadaceae</taxon>
        <taxon>Pseudomonas</taxon>
    </lineage>
</organism>
<proteinExistence type="predicted"/>
<dbReference type="InterPro" id="IPR001650">
    <property type="entry name" value="Helicase_C-like"/>
</dbReference>
<dbReference type="GO" id="GO:0005829">
    <property type="term" value="C:cytosol"/>
    <property type="evidence" value="ECO:0007669"/>
    <property type="project" value="TreeGrafter"/>
</dbReference>
<evidence type="ECO:0000313" key="3">
    <source>
        <dbReference type="Proteomes" id="UP000253720"/>
    </source>
</evidence>
<dbReference type="AlphaFoldDB" id="A0A345RQL8"/>
<dbReference type="PANTHER" id="PTHR47396">
    <property type="entry name" value="TYPE I RESTRICTION ENZYME ECOKI R PROTEIN"/>
    <property type="match status" value="1"/>
</dbReference>
<keyword evidence="2" id="KW-0255">Endonuclease</keyword>
<sequence length="1003" mass="113349">MDILEYLDSAKERLRSCQLEAVRSFVAYADENESDRAFLINLPTGAGKTGVISLISHLSSASKILVICHRKAVKDQLFKEISKKFFRITIKDADFELKKTYRDSNFEQGEGIYITSFQKLTMLGDDDLDQVQKDFDLIIVDEGHSEPSPVWREIIRQSSAMKVVITATPYRNDLFELNVSTEHFYVFTFKDAVAADVITEPFYEQITDEPSLLERIKKYLDTNDRLKCIIKCKNIDDIQKFHELLSPLYTTASVHERLEIDDAQNKFKRVGPALKIENLRIIIHQHKLDEGIDIPEAKLLVLTYELGSGRELVQAVGRIVRNYEEAQPLVLDLSRGANEGMWEGYLKFDYYLASGGASEFVSSLSTTYLIESFLESFPKYSYFDGKFKERVDLNYLSPEDDLKIPNASVCFVQKEEDFSLPLLMDRLYWELHGAGALVKSYEGVLDLKVMIYVEFNSSKFFSNKLFFEPKLHVIIVKEIDSGVAIFDSGGGRYYNQEKYRLRNAIHIDKLTALAAKTKIRQIKETHARAIGQAVRRPETVALKGQDLDGSRSSQSNSRYALTMVKVDNIGLDGKKDSSFYIGARSGRIVDQKESNFTLYDISQWIDAISECIEAGGNAGRLIKSYAQPIADKPDANILSVLLDFTELDGPTLIGQGEIHADFLYIDYDEGIIFDAHGETIALALVFRDDTSCFEVKLCGISNKKEDQQWIVEYLNRGDRLKILYEDGTTYLGGAFYKLALPYEMGIAAQDSFSGNSLFPLVEMLNSNLKEKGHVNDHKYYRTTKDSFDPDSIFHLIDKLKGYGDPATPLGELGPFAQYIPGCDLVLCTDMGVEPGDFILSSPEKLCFVHVKCGDARRPKSSAGAIAEVGSQAIKNIHMLVSSNKKIKPGNFSTWHQAWPSNTAEYPLDTRFRLANGKINHTPPTDDSLSKNVWELICKRRTSMRCKKEIWILAGNSFSAKHYIKSMENPLTCQPASIQAYQLIEDWLSTADELDVDLKIFTAP</sequence>
<name>A0A345RQL8_9PSED</name>
<reference evidence="2 3" key="1">
    <citation type="submission" date="2018-05" db="EMBL/GenBank/DDBJ databases">
        <title>Complete genome sequence of Pseudomonas kribbensis 46-2(T).</title>
        <authorList>
            <person name="Jeong H."/>
            <person name="Lee S.-G."/>
            <person name="Rha E."/>
            <person name="Kim H."/>
        </authorList>
    </citation>
    <scope>NUCLEOTIDE SEQUENCE [LARGE SCALE GENOMIC DNA]</scope>
    <source>
        <strain evidence="2 3">46-2</strain>
    </source>
</reference>
<keyword evidence="2" id="KW-0540">Nuclease</keyword>
<dbReference type="Gene3D" id="3.40.50.300">
    <property type="entry name" value="P-loop containing nucleotide triphosphate hydrolases"/>
    <property type="match status" value="2"/>
</dbReference>
<protein>
    <submittedName>
        <fullName evidence="2">Type III restriction endonuclease subunit R</fullName>
    </submittedName>
</protein>
<dbReference type="PANTHER" id="PTHR47396:SF1">
    <property type="entry name" value="ATP-DEPENDENT HELICASE IRC3-RELATED"/>
    <property type="match status" value="1"/>
</dbReference>
<dbReference type="Pfam" id="PF00271">
    <property type="entry name" value="Helicase_C"/>
    <property type="match status" value="1"/>
</dbReference>
<dbReference type="RefSeq" id="WP_114882972.1">
    <property type="nucleotide sequence ID" value="NZ_CP029608.1"/>
</dbReference>
<dbReference type="Proteomes" id="UP000253720">
    <property type="component" value="Chromosome"/>
</dbReference>
<dbReference type="SMART" id="SM00487">
    <property type="entry name" value="DEXDc"/>
    <property type="match status" value="1"/>
</dbReference>
<dbReference type="SUPFAM" id="SSF52540">
    <property type="entry name" value="P-loop containing nucleoside triphosphate hydrolases"/>
    <property type="match status" value="1"/>
</dbReference>
<dbReference type="InterPro" id="IPR006935">
    <property type="entry name" value="Helicase/UvrB_N"/>
</dbReference>
<evidence type="ECO:0000313" key="2">
    <source>
        <dbReference type="EMBL" id="AXI61584.1"/>
    </source>
</evidence>
<dbReference type="KEGG" id="pke:DLD99_14250"/>
<dbReference type="InterPro" id="IPR050742">
    <property type="entry name" value="Helicase_Restrict-Modif_Enz"/>
</dbReference>
<dbReference type="GO" id="GO:0005524">
    <property type="term" value="F:ATP binding"/>
    <property type="evidence" value="ECO:0007669"/>
    <property type="project" value="InterPro"/>
</dbReference>